<dbReference type="PROSITE" id="PS00530">
    <property type="entry name" value="RNASE_T2_1"/>
    <property type="match status" value="1"/>
</dbReference>
<dbReference type="Gene3D" id="3.90.730.10">
    <property type="entry name" value="Ribonuclease T2-like"/>
    <property type="match status" value="1"/>
</dbReference>
<name>A0ABQ3EJY5_9HYPH</name>
<evidence type="ECO:0000256" key="3">
    <source>
        <dbReference type="SAM" id="Phobius"/>
    </source>
</evidence>
<organism evidence="4 5">
    <name type="scientific">Pseudovibrio japonicus</name>
    <dbReference type="NCBI Taxonomy" id="366534"/>
    <lineage>
        <taxon>Bacteria</taxon>
        <taxon>Pseudomonadati</taxon>
        <taxon>Pseudomonadota</taxon>
        <taxon>Alphaproteobacteria</taxon>
        <taxon>Hyphomicrobiales</taxon>
        <taxon>Stappiaceae</taxon>
        <taxon>Pseudovibrio</taxon>
    </lineage>
</organism>
<dbReference type="CDD" id="cd01062">
    <property type="entry name" value="RNase_T2_prok"/>
    <property type="match status" value="1"/>
</dbReference>
<dbReference type="InterPro" id="IPR018188">
    <property type="entry name" value="RNase_T2_His_AS_1"/>
</dbReference>
<proteinExistence type="inferred from homology"/>
<dbReference type="Pfam" id="PF00445">
    <property type="entry name" value="Ribonuclease_T2"/>
    <property type="match status" value="1"/>
</dbReference>
<dbReference type="EMBL" id="BMXE01000005">
    <property type="protein sequence ID" value="GHB38400.1"/>
    <property type="molecule type" value="Genomic_DNA"/>
</dbReference>
<keyword evidence="3" id="KW-1133">Transmembrane helix</keyword>
<sequence length="354" mass="38471">MLLIAAKGILEDHMRLLLRVIVGAALVSVASVLPAVSQVKLDGFFLAEEACPAFQSFRKQTNPGNVYVERMHAYELLGKNKAEASHYFIRMNGVSPAERWVEISCGLHLVEAEGGGQSSGDGSGGSGSAEVVRPAVQGPSADAEFLLAASWQPAFCQTHQDTAECASQVSGRFDANHFALHGLWPQPRGNFWCGVTHEEKRLAENRSTWGELPALELDEATREELDKVMPGTQSYLHRYEWVKHGTCYSDSAEEYFSESLDLMGQLNGSAVRDLFAANIGEVLTTAQVRAAFDDAFGAGAGNRVEVRCRGGLITELFINLKGKIEPDTPMRDLLLAAKPVQSDCQGRVDPVGFN</sequence>
<reference evidence="5" key="1">
    <citation type="journal article" date="2019" name="Int. J. Syst. Evol. Microbiol.">
        <title>The Global Catalogue of Microorganisms (GCM) 10K type strain sequencing project: providing services to taxonomists for standard genome sequencing and annotation.</title>
        <authorList>
            <consortium name="The Broad Institute Genomics Platform"/>
            <consortium name="The Broad Institute Genome Sequencing Center for Infectious Disease"/>
            <person name="Wu L."/>
            <person name="Ma J."/>
        </authorList>
    </citation>
    <scope>NUCLEOTIDE SEQUENCE [LARGE SCALE GENOMIC DNA]</scope>
    <source>
        <strain evidence="5">KCTC 12861</strain>
    </source>
</reference>
<comment type="similarity">
    <text evidence="1 2">Belongs to the RNase T2 family.</text>
</comment>
<feature type="transmembrane region" description="Helical" evidence="3">
    <location>
        <begin position="16"/>
        <end position="36"/>
    </location>
</feature>
<comment type="caution">
    <text evidence="4">The sequence shown here is derived from an EMBL/GenBank/DDBJ whole genome shotgun (WGS) entry which is preliminary data.</text>
</comment>
<evidence type="ECO:0000313" key="5">
    <source>
        <dbReference type="Proteomes" id="UP000637980"/>
    </source>
</evidence>
<dbReference type="SUPFAM" id="SSF55895">
    <property type="entry name" value="Ribonuclease Rh-like"/>
    <property type="match status" value="1"/>
</dbReference>
<evidence type="ECO:0000256" key="2">
    <source>
        <dbReference type="RuleBase" id="RU004328"/>
    </source>
</evidence>
<keyword evidence="3" id="KW-0472">Membrane</keyword>
<dbReference type="InterPro" id="IPR036430">
    <property type="entry name" value="RNase_T2-like_sf"/>
</dbReference>
<dbReference type="InterPro" id="IPR033130">
    <property type="entry name" value="RNase_T2_His_AS_2"/>
</dbReference>
<protein>
    <submittedName>
        <fullName evidence="4">Ribonuclease T(2)</fullName>
    </submittedName>
</protein>
<evidence type="ECO:0000313" key="4">
    <source>
        <dbReference type="EMBL" id="GHB38400.1"/>
    </source>
</evidence>
<keyword evidence="3" id="KW-0812">Transmembrane</keyword>
<keyword evidence="5" id="KW-1185">Reference proteome</keyword>
<dbReference type="PROSITE" id="PS00531">
    <property type="entry name" value="RNASE_T2_2"/>
    <property type="match status" value="1"/>
</dbReference>
<accession>A0ABQ3EJY5</accession>
<dbReference type="PANTHER" id="PTHR11240:SF22">
    <property type="entry name" value="RIBONUCLEASE T2"/>
    <property type="match status" value="1"/>
</dbReference>
<dbReference type="InterPro" id="IPR001568">
    <property type="entry name" value="RNase_T2-like"/>
</dbReference>
<dbReference type="PANTHER" id="PTHR11240">
    <property type="entry name" value="RIBONUCLEASE T2"/>
    <property type="match status" value="1"/>
</dbReference>
<gene>
    <name evidence="4" type="ORF">GCM10007094_29770</name>
</gene>
<dbReference type="InterPro" id="IPR039378">
    <property type="entry name" value="RNase_T2_prok"/>
</dbReference>
<dbReference type="Proteomes" id="UP000637980">
    <property type="component" value="Unassembled WGS sequence"/>
</dbReference>
<evidence type="ECO:0000256" key="1">
    <source>
        <dbReference type="ARBA" id="ARBA00007469"/>
    </source>
</evidence>